<dbReference type="PRINTS" id="PR00081">
    <property type="entry name" value="GDHRDH"/>
</dbReference>
<dbReference type="PANTHER" id="PTHR43157:SF31">
    <property type="entry name" value="PHOSPHATIDYLINOSITOL-GLYCAN BIOSYNTHESIS CLASS F PROTEIN"/>
    <property type="match status" value="1"/>
</dbReference>
<dbReference type="Gene3D" id="3.40.50.720">
    <property type="entry name" value="NAD(P)-binding Rossmann-like Domain"/>
    <property type="match status" value="1"/>
</dbReference>
<dbReference type="GeneID" id="37028852"/>
<dbReference type="RefSeq" id="XP_025359873.1">
    <property type="nucleotide sequence ID" value="XM_025507029.1"/>
</dbReference>
<dbReference type="InterPro" id="IPR036291">
    <property type="entry name" value="NAD(P)-bd_dom_sf"/>
</dbReference>
<evidence type="ECO:0000256" key="1">
    <source>
        <dbReference type="ARBA" id="ARBA00023002"/>
    </source>
</evidence>
<evidence type="ECO:0000313" key="4">
    <source>
        <dbReference type="Proteomes" id="UP000245884"/>
    </source>
</evidence>
<keyword evidence="1" id="KW-0560">Oxidoreductase</keyword>
<dbReference type="EMBL" id="KZ819677">
    <property type="protein sequence ID" value="PWN25261.1"/>
    <property type="molecule type" value="Genomic_DNA"/>
</dbReference>
<accession>A0A316ULK6</accession>
<dbReference type="InterPro" id="IPR002347">
    <property type="entry name" value="SDR_fam"/>
</dbReference>
<sequence length="398" mass="44230">MPPSVLDTHCQGGGLLKTTPNWGALRRTFWQFCGEKGPGKTYALPPKQDLRGKNVIVSGANSGIGKEAAYIFALWGAHVILACRDAPSYEQHPTATISELLSRSSGSISPSQLEWWEVDFASIDSIKAFGRRWRESGMVCDILANNAGLSVGKRTITRDGFELTNQVNFLGHCLMTLYVLPSMKKAQAPRIVNTTSVFHFGGFLDFANFNNEKRTSGGLHGVRFYCDTKLRLQIWTVELQRRLSRSDSYRHVIVHGCHPGFIKSNIWNNPSIKKLPWPLPQLLNFVINLLSVNTFQGSLAILHSALRPDLGLPRAVVETAKTGQPPVLAMGESIKYGGRFVNRVTASWMRPECADPLVRARLWQRVLEDLKADKSRGQDEIAQDLPSHSPGLLEVEKS</sequence>
<dbReference type="Proteomes" id="UP000245884">
    <property type="component" value="Unassembled WGS sequence"/>
</dbReference>
<feature type="region of interest" description="Disordered" evidence="2">
    <location>
        <begin position="374"/>
        <end position="398"/>
    </location>
</feature>
<dbReference type="SUPFAM" id="SSF51735">
    <property type="entry name" value="NAD(P)-binding Rossmann-fold domains"/>
    <property type="match status" value="1"/>
</dbReference>
<dbReference type="OrthoDB" id="542013at2759"/>
<dbReference type="PANTHER" id="PTHR43157">
    <property type="entry name" value="PHOSPHATIDYLINOSITOL-GLYCAN BIOSYNTHESIS CLASS F PROTEIN-RELATED"/>
    <property type="match status" value="1"/>
</dbReference>
<proteinExistence type="predicted"/>
<protein>
    <submittedName>
        <fullName evidence="3">NAD(P)-binding protein</fullName>
    </submittedName>
</protein>
<dbReference type="STRING" id="1569628.A0A316ULK6"/>
<dbReference type="AlphaFoldDB" id="A0A316ULK6"/>
<reference evidence="3 4" key="1">
    <citation type="journal article" date="2018" name="Mol. Biol. Evol.">
        <title>Broad Genomic Sampling Reveals a Smut Pathogenic Ancestry of the Fungal Clade Ustilaginomycotina.</title>
        <authorList>
            <person name="Kijpornyongpan T."/>
            <person name="Mondo S.J."/>
            <person name="Barry K."/>
            <person name="Sandor L."/>
            <person name="Lee J."/>
            <person name="Lipzen A."/>
            <person name="Pangilinan J."/>
            <person name="LaButti K."/>
            <person name="Hainaut M."/>
            <person name="Henrissat B."/>
            <person name="Grigoriev I.V."/>
            <person name="Spatafora J.W."/>
            <person name="Aime M.C."/>
        </authorList>
    </citation>
    <scope>NUCLEOTIDE SEQUENCE [LARGE SCALE GENOMIC DNA]</scope>
    <source>
        <strain evidence="3 4">MCA 5214</strain>
    </source>
</reference>
<dbReference type="Pfam" id="PF00106">
    <property type="entry name" value="adh_short"/>
    <property type="match status" value="1"/>
</dbReference>
<keyword evidence="4" id="KW-1185">Reference proteome</keyword>
<gene>
    <name evidence="3" type="ORF">BDZ90DRAFT_234459</name>
</gene>
<evidence type="ECO:0000313" key="3">
    <source>
        <dbReference type="EMBL" id="PWN25261.1"/>
    </source>
</evidence>
<evidence type="ECO:0000256" key="2">
    <source>
        <dbReference type="SAM" id="MobiDB-lite"/>
    </source>
</evidence>
<name>A0A316ULK6_9BASI</name>
<dbReference type="GO" id="GO:0016491">
    <property type="term" value="F:oxidoreductase activity"/>
    <property type="evidence" value="ECO:0007669"/>
    <property type="project" value="UniProtKB-KW"/>
</dbReference>
<organism evidence="3 4">
    <name type="scientific">Jaminaea rosea</name>
    <dbReference type="NCBI Taxonomy" id="1569628"/>
    <lineage>
        <taxon>Eukaryota</taxon>
        <taxon>Fungi</taxon>
        <taxon>Dikarya</taxon>
        <taxon>Basidiomycota</taxon>
        <taxon>Ustilaginomycotina</taxon>
        <taxon>Exobasidiomycetes</taxon>
        <taxon>Microstromatales</taxon>
        <taxon>Microstromatales incertae sedis</taxon>
        <taxon>Jaminaea</taxon>
    </lineage>
</organism>